<dbReference type="PANTHER" id="PTHR13939:SF0">
    <property type="entry name" value="NMN AMIDOHYDROLASE-LIKE PROTEIN YFAY"/>
    <property type="match status" value="1"/>
</dbReference>
<comment type="caution">
    <text evidence="2">The sequence shown here is derived from an EMBL/GenBank/DDBJ whole genome shotgun (WGS) entry which is preliminary data.</text>
</comment>
<dbReference type="Gene3D" id="3.40.980.10">
    <property type="entry name" value="MoaB/Mog-like domain"/>
    <property type="match status" value="1"/>
</dbReference>
<gene>
    <name evidence="2" type="ORF">ED236_07785</name>
</gene>
<dbReference type="Proteomes" id="UP000275137">
    <property type="component" value="Unassembled WGS sequence"/>
</dbReference>
<dbReference type="AlphaFoldDB" id="A0A3N0V0S8"/>
<feature type="domain" description="MoaB/Mog" evidence="1">
    <location>
        <begin position="14"/>
        <end position="174"/>
    </location>
</feature>
<dbReference type="InterPro" id="IPR001453">
    <property type="entry name" value="MoaB/Mog_dom"/>
</dbReference>
<dbReference type="PANTHER" id="PTHR13939">
    <property type="entry name" value="NICOTINAMIDE-NUCLEOTIDE AMIDOHYDROLASE PNCC"/>
    <property type="match status" value="1"/>
</dbReference>
<dbReference type="InterPro" id="IPR036425">
    <property type="entry name" value="MoaB/Mog-like_dom_sf"/>
</dbReference>
<accession>A0A3N0V0S8</accession>
<evidence type="ECO:0000313" key="2">
    <source>
        <dbReference type="EMBL" id="ROH86323.1"/>
    </source>
</evidence>
<evidence type="ECO:0000259" key="1">
    <source>
        <dbReference type="SMART" id="SM00852"/>
    </source>
</evidence>
<name>A0A3N0V0S8_9PROT</name>
<dbReference type="CDD" id="cd00885">
    <property type="entry name" value="cinA"/>
    <property type="match status" value="1"/>
</dbReference>
<dbReference type="SMART" id="SM00852">
    <property type="entry name" value="MoCF_biosynth"/>
    <property type="match status" value="1"/>
</dbReference>
<dbReference type="RefSeq" id="WP_123237387.1">
    <property type="nucleotide sequence ID" value="NZ_RJVP01000003.1"/>
</dbReference>
<keyword evidence="3" id="KW-1185">Reference proteome</keyword>
<dbReference type="EMBL" id="RJVP01000003">
    <property type="protein sequence ID" value="ROH86323.1"/>
    <property type="molecule type" value="Genomic_DNA"/>
</dbReference>
<sequence length="257" mass="27875">MSSHSPYLGTYIIGAYIIGDEILSGKRQDKHLSRVIETLGARGLSLSWAVYLGDEPARITAALQRSLATSDIVFSFGGIGATPDDFTRQSAAAALGVPIERHAGAVAEIEARFGDAAYPKRVLMADFPQGASLIPNPVNRVAGFSVGSHYFLPGFPEMAWPMMEWVLDTHYAQLFHQRDHAEASILVFDAGESQLIDLMNAVVNQFPDLKLFSLPKLDVRRTIELGVKGQASKVADAMNMICHGVSSAGFEWHALST</sequence>
<dbReference type="SUPFAM" id="SSF53218">
    <property type="entry name" value="Molybdenum cofactor biosynthesis proteins"/>
    <property type="match status" value="1"/>
</dbReference>
<dbReference type="InterPro" id="IPR050101">
    <property type="entry name" value="CinA"/>
</dbReference>
<proteinExistence type="predicted"/>
<evidence type="ECO:0000313" key="3">
    <source>
        <dbReference type="Proteomes" id="UP000275137"/>
    </source>
</evidence>
<protein>
    <submittedName>
        <fullName evidence="2">Competence/damage-inducible protein A</fullName>
    </submittedName>
</protein>
<organism evidence="2 3">
    <name type="scientific">Pseudomethylobacillus aquaticus</name>
    <dbReference type="NCBI Taxonomy" id="2676064"/>
    <lineage>
        <taxon>Bacteria</taxon>
        <taxon>Pseudomonadati</taxon>
        <taxon>Pseudomonadota</taxon>
        <taxon>Betaproteobacteria</taxon>
        <taxon>Nitrosomonadales</taxon>
        <taxon>Methylophilaceae</taxon>
        <taxon>Pseudomethylobacillus</taxon>
    </lineage>
</organism>
<reference evidence="2 3" key="1">
    <citation type="submission" date="2018-10" db="EMBL/GenBank/DDBJ databases">
        <authorList>
            <person name="Chen W.-M."/>
        </authorList>
    </citation>
    <scope>NUCLEOTIDE SEQUENCE [LARGE SCALE GENOMIC DNA]</scope>
    <source>
        <strain evidence="2 3">H-5</strain>
    </source>
</reference>
<dbReference type="Pfam" id="PF00994">
    <property type="entry name" value="MoCF_biosynth"/>
    <property type="match status" value="1"/>
</dbReference>